<evidence type="ECO:0000313" key="3">
    <source>
        <dbReference type="Proteomes" id="UP001501822"/>
    </source>
</evidence>
<dbReference type="Pfam" id="PF19054">
    <property type="entry name" value="DUF5753"/>
    <property type="match status" value="1"/>
</dbReference>
<evidence type="ECO:0000259" key="1">
    <source>
        <dbReference type="PROSITE" id="PS50943"/>
    </source>
</evidence>
<feature type="domain" description="HTH cro/C1-type" evidence="1">
    <location>
        <begin position="16"/>
        <end position="70"/>
    </location>
</feature>
<evidence type="ECO:0000313" key="2">
    <source>
        <dbReference type="EMBL" id="GAA0352288.1"/>
    </source>
</evidence>
<name>A0ABN0X0W9_9ACTN</name>
<dbReference type="CDD" id="cd00093">
    <property type="entry name" value="HTH_XRE"/>
    <property type="match status" value="1"/>
</dbReference>
<dbReference type="InterPro" id="IPR010982">
    <property type="entry name" value="Lambda_DNA-bd_dom_sf"/>
</dbReference>
<dbReference type="PROSITE" id="PS50943">
    <property type="entry name" value="HTH_CROC1"/>
    <property type="match status" value="1"/>
</dbReference>
<reference evidence="2 3" key="1">
    <citation type="journal article" date="2019" name="Int. J. Syst. Evol. Microbiol.">
        <title>The Global Catalogue of Microorganisms (GCM) 10K type strain sequencing project: providing services to taxonomists for standard genome sequencing and annotation.</title>
        <authorList>
            <consortium name="The Broad Institute Genomics Platform"/>
            <consortium name="The Broad Institute Genome Sequencing Center for Infectious Disease"/>
            <person name="Wu L."/>
            <person name="Ma J."/>
        </authorList>
    </citation>
    <scope>NUCLEOTIDE SEQUENCE [LARGE SCALE GENOMIC DNA]</scope>
    <source>
        <strain evidence="2 3">JCM 3146</strain>
    </source>
</reference>
<dbReference type="SMART" id="SM00530">
    <property type="entry name" value="HTH_XRE"/>
    <property type="match status" value="1"/>
</dbReference>
<dbReference type="Gene3D" id="1.10.260.40">
    <property type="entry name" value="lambda repressor-like DNA-binding domains"/>
    <property type="match status" value="1"/>
</dbReference>
<comment type="caution">
    <text evidence="2">The sequence shown here is derived from an EMBL/GenBank/DDBJ whole genome shotgun (WGS) entry which is preliminary data.</text>
</comment>
<proteinExistence type="predicted"/>
<keyword evidence="3" id="KW-1185">Reference proteome</keyword>
<organism evidence="2 3">
    <name type="scientific">Actinoallomurus spadix</name>
    <dbReference type="NCBI Taxonomy" id="79912"/>
    <lineage>
        <taxon>Bacteria</taxon>
        <taxon>Bacillati</taxon>
        <taxon>Actinomycetota</taxon>
        <taxon>Actinomycetes</taxon>
        <taxon>Streptosporangiales</taxon>
        <taxon>Thermomonosporaceae</taxon>
        <taxon>Actinoallomurus</taxon>
    </lineage>
</organism>
<dbReference type="SUPFAM" id="SSF47413">
    <property type="entry name" value="lambda repressor-like DNA-binding domains"/>
    <property type="match status" value="1"/>
</dbReference>
<dbReference type="InterPro" id="IPR043917">
    <property type="entry name" value="DUF5753"/>
</dbReference>
<protein>
    <submittedName>
        <fullName evidence="2">Helix-turn-helix transcriptional regulator</fullName>
    </submittedName>
</protein>
<dbReference type="Proteomes" id="UP001501822">
    <property type="component" value="Unassembled WGS sequence"/>
</dbReference>
<sequence length="260" mass="29068">MGRMPSPALITLGRQVRRYRDAAGLRQRELADHLGYSEPWVSALETGRLLPKADQVAALETALHIPSGVLLEVCRQLDIDPTPQWFREWRDVETDADVLRWVELSNVPGLLQTEDYAAAMLGGDKASVAARMERRQILTRSDPPPPILHFVLDEAVLYRGYGGPKVMHDQLMHIADSVGPRITIQVVRSEMNPASAGAFIHATVDGRDVAYLETAVRGLVTSSQEDLKILSNAWESVRSFAMPQHESIDLIRRTAEERWS</sequence>
<accession>A0ABN0X0W9</accession>
<gene>
    <name evidence="2" type="ORF">GCM10010151_47340</name>
</gene>
<dbReference type="InterPro" id="IPR001387">
    <property type="entry name" value="Cro/C1-type_HTH"/>
</dbReference>
<dbReference type="EMBL" id="BAAABM010000045">
    <property type="protein sequence ID" value="GAA0352288.1"/>
    <property type="molecule type" value="Genomic_DNA"/>
</dbReference>
<dbReference type="Pfam" id="PF13560">
    <property type="entry name" value="HTH_31"/>
    <property type="match status" value="1"/>
</dbReference>